<keyword evidence="3" id="KW-1185">Reference proteome</keyword>
<gene>
    <name evidence="2" type="ORF">SORBI_3010G183201</name>
</gene>
<evidence type="ECO:0000256" key="1">
    <source>
        <dbReference type="SAM" id="Phobius"/>
    </source>
</evidence>
<organism evidence="2 3">
    <name type="scientific">Sorghum bicolor</name>
    <name type="common">Sorghum</name>
    <name type="synonym">Sorghum vulgare</name>
    <dbReference type="NCBI Taxonomy" id="4558"/>
    <lineage>
        <taxon>Eukaryota</taxon>
        <taxon>Viridiplantae</taxon>
        <taxon>Streptophyta</taxon>
        <taxon>Embryophyta</taxon>
        <taxon>Tracheophyta</taxon>
        <taxon>Spermatophyta</taxon>
        <taxon>Magnoliopsida</taxon>
        <taxon>Liliopsida</taxon>
        <taxon>Poales</taxon>
        <taxon>Poaceae</taxon>
        <taxon>PACMAD clade</taxon>
        <taxon>Panicoideae</taxon>
        <taxon>Andropogonodae</taxon>
        <taxon>Andropogoneae</taxon>
        <taxon>Sorghinae</taxon>
        <taxon>Sorghum</taxon>
    </lineage>
</organism>
<name>A0A1W0VTT2_SORBI</name>
<sequence length="73" mass="7653">MRRSSSGARVSDSGVVVSGSEAALPTYDPLSAAGRREAARTRALGRAVHCIPVVLLVCALLLWLSASSHTYLD</sequence>
<accession>A0A1W0VTT2</accession>
<dbReference type="PANTHER" id="PTHR34189:SF9">
    <property type="entry name" value="OS06G0600800 PROTEIN"/>
    <property type="match status" value="1"/>
</dbReference>
<dbReference type="InParanoid" id="A0A1W0VTT2"/>
<protein>
    <submittedName>
        <fullName evidence="2">Uncharacterized protein</fullName>
    </submittedName>
</protein>
<dbReference type="EMBL" id="CM000769">
    <property type="protein sequence ID" value="OQU76670.1"/>
    <property type="molecule type" value="Genomic_DNA"/>
</dbReference>
<keyword evidence="1" id="KW-0472">Membrane</keyword>
<evidence type="ECO:0000313" key="2">
    <source>
        <dbReference type="EMBL" id="OQU76670.1"/>
    </source>
</evidence>
<feature type="transmembrane region" description="Helical" evidence="1">
    <location>
        <begin position="43"/>
        <end position="64"/>
    </location>
</feature>
<proteinExistence type="predicted"/>
<keyword evidence="1" id="KW-0812">Transmembrane</keyword>
<dbReference type="Gramene" id="OQU76670">
    <property type="protein sequence ID" value="OQU76670"/>
    <property type="gene ID" value="SORBI_3010G183201"/>
</dbReference>
<reference evidence="3" key="2">
    <citation type="journal article" date="2018" name="Plant J.">
        <title>The Sorghum bicolor reference genome: improved assembly, gene annotations, a transcriptome atlas, and signatures of genome organization.</title>
        <authorList>
            <person name="McCormick R.F."/>
            <person name="Truong S.K."/>
            <person name="Sreedasyam A."/>
            <person name="Jenkins J."/>
            <person name="Shu S."/>
            <person name="Sims D."/>
            <person name="Kennedy M."/>
            <person name="Amirebrahimi M."/>
            <person name="Weers B.D."/>
            <person name="McKinley B."/>
            <person name="Mattison A."/>
            <person name="Morishige D.T."/>
            <person name="Grimwood J."/>
            <person name="Schmutz J."/>
            <person name="Mullet J.E."/>
        </authorList>
    </citation>
    <scope>NUCLEOTIDE SEQUENCE [LARGE SCALE GENOMIC DNA]</scope>
    <source>
        <strain evidence="3">cv. BTx623</strain>
    </source>
</reference>
<dbReference type="STRING" id="4558.A0A1W0VTT2"/>
<reference evidence="2 3" key="1">
    <citation type="journal article" date="2009" name="Nature">
        <title>The Sorghum bicolor genome and the diversification of grasses.</title>
        <authorList>
            <person name="Paterson A.H."/>
            <person name="Bowers J.E."/>
            <person name="Bruggmann R."/>
            <person name="Dubchak I."/>
            <person name="Grimwood J."/>
            <person name="Gundlach H."/>
            <person name="Haberer G."/>
            <person name="Hellsten U."/>
            <person name="Mitros T."/>
            <person name="Poliakov A."/>
            <person name="Schmutz J."/>
            <person name="Spannagl M."/>
            <person name="Tang H."/>
            <person name="Wang X."/>
            <person name="Wicker T."/>
            <person name="Bharti A.K."/>
            <person name="Chapman J."/>
            <person name="Feltus F.A."/>
            <person name="Gowik U."/>
            <person name="Grigoriev I.V."/>
            <person name="Lyons E."/>
            <person name="Maher C.A."/>
            <person name="Martis M."/>
            <person name="Narechania A."/>
            <person name="Otillar R.P."/>
            <person name="Penning B.W."/>
            <person name="Salamov A.A."/>
            <person name="Wang Y."/>
            <person name="Zhang L."/>
            <person name="Carpita N.C."/>
            <person name="Freeling M."/>
            <person name="Gingle A.R."/>
            <person name="Hash C.T."/>
            <person name="Keller B."/>
            <person name="Klein P."/>
            <person name="Kresovich S."/>
            <person name="McCann M.C."/>
            <person name="Ming R."/>
            <person name="Peterson D.G."/>
            <person name="Mehboob-ur-Rahman"/>
            <person name="Ware D."/>
            <person name="Westhoff P."/>
            <person name="Mayer K.F."/>
            <person name="Messing J."/>
            <person name="Rokhsar D.S."/>
        </authorList>
    </citation>
    <scope>NUCLEOTIDE SEQUENCE [LARGE SCALE GENOMIC DNA]</scope>
    <source>
        <strain evidence="3">cv. BTx623</strain>
    </source>
</reference>
<dbReference type="AlphaFoldDB" id="A0A1W0VTT2"/>
<dbReference type="OMA" id="HLPRYDP"/>
<dbReference type="PANTHER" id="PTHR34189">
    <property type="entry name" value="TRANSMEMBRANE PROTEIN"/>
    <property type="match status" value="1"/>
</dbReference>
<keyword evidence="1" id="KW-1133">Transmembrane helix</keyword>
<dbReference type="Proteomes" id="UP000000768">
    <property type="component" value="Chromosome 10"/>
</dbReference>
<evidence type="ECO:0000313" key="3">
    <source>
        <dbReference type="Proteomes" id="UP000000768"/>
    </source>
</evidence>